<protein>
    <submittedName>
        <fullName evidence="2">Uncharacterized protein</fullName>
    </submittedName>
</protein>
<gene>
    <name evidence="2" type="ORF">SEMRO_903_G218330.1</name>
</gene>
<feature type="region of interest" description="Disordered" evidence="1">
    <location>
        <begin position="333"/>
        <end position="573"/>
    </location>
</feature>
<dbReference type="EMBL" id="CAICTM010000901">
    <property type="protein sequence ID" value="CAB9518069.1"/>
    <property type="molecule type" value="Genomic_DNA"/>
</dbReference>
<dbReference type="AlphaFoldDB" id="A0A9N8EF71"/>
<dbReference type="Proteomes" id="UP001153069">
    <property type="component" value="Unassembled WGS sequence"/>
</dbReference>
<feature type="compositionally biased region" description="Low complexity" evidence="1">
    <location>
        <begin position="369"/>
        <end position="383"/>
    </location>
</feature>
<proteinExistence type="predicted"/>
<feature type="compositionally biased region" description="Basic and acidic residues" evidence="1">
    <location>
        <begin position="509"/>
        <end position="519"/>
    </location>
</feature>
<evidence type="ECO:0000313" key="3">
    <source>
        <dbReference type="Proteomes" id="UP001153069"/>
    </source>
</evidence>
<comment type="caution">
    <text evidence="2">The sequence shown here is derived from an EMBL/GenBank/DDBJ whole genome shotgun (WGS) entry which is preliminary data.</text>
</comment>
<organism evidence="2 3">
    <name type="scientific">Seminavis robusta</name>
    <dbReference type="NCBI Taxonomy" id="568900"/>
    <lineage>
        <taxon>Eukaryota</taxon>
        <taxon>Sar</taxon>
        <taxon>Stramenopiles</taxon>
        <taxon>Ochrophyta</taxon>
        <taxon>Bacillariophyta</taxon>
        <taxon>Bacillariophyceae</taxon>
        <taxon>Bacillariophycidae</taxon>
        <taxon>Naviculales</taxon>
        <taxon>Naviculaceae</taxon>
        <taxon>Seminavis</taxon>
    </lineage>
</organism>
<feature type="compositionally biased region" description="Polar residues" evidence="1">
    <location>
        <begin position="529"/>
        <end position="541"/>
    </location>
</feature>
<keyword evidence="3" id="KW-1185">Reference proteome</keyword>
<reference evidence="2" key="1">
    <citation type="submission" date="2020-06" db="EMBL/GenBank/DDBJ databases">
        <authorList>
            <consortium name="Plant Systems Biology data submission"/>
        </authorList>
    </citation>
    <scope>NUCLEOTIDE SEQUENCE</scope>
    <source>
        <strain evidence="2">D6</strain>
    </source>
</reference>
<name>A0A9N8EF71_9STRA</name>
<sequence>MTVKKQFSAFEDSNGNLVASGPSFIPGQDILTKEEEEEMKKRRKKEKRERKKEKRRLKKEKKLRKKNGELENLADFDPHQAKLQEALERQKKPCLGLQRHSLGTMVQTSVGHIQRELEDVETRRARRRRTNCRCSKTEKEEVEKADDAWGFFVDESLQPQPDKSNNAVVRLHSSNPSLKTDDGFTEVQASRLHHSTPTLSESVPDESCMRAESFESVEWGISFAAIDIDDDCSHSSCSSSDDDDSSCSLDWSELDLFVTSLPRKESASNPTLSCTASFANVSKTLGNSSCPSICPSARDTCAKSAREKRGDQQRSEQRKSDCLIRVRNNDNEAIPHLSNSNLGATASNEDWLPPSYGRFDRIQARRSRSMSQSLSQSMLGRRSVSPGGPADPLKPKRKSMRSNERKDRHLRRSQSNMSLAVDKKNHGENKERRKQAHRGRSASPELKPQKKEDSSPSPEPRFCRKSVGPNGPVAGRGTDPSKPKRTSKRSTEHKDLELRRSRSHSALTVDEKRHGECKEPRRKARRNRSLNPQSDAEQQVAESYLDKTGKAERKRHRGRSNTQRLGSGNAGNVKASSISSILDVLVDGRPLIRRDDESDAAVDTQGQNKTLSKHCKRVIRKSTSMGSQPEGACDSTILVPVRTKPVLGLAKCFSSRFVFDLGKGLENARHSDTTESFKPNTTSKNTSEDPVCSHERTTKTVEATKKRMQDLQKTYKEATNDLMRAIEPTAA</sequence>
<feature type="compositionally biased region" description="Basic residues" evidence="1">
    <location>
        <begin position="41"/>
        <end position="65"/>
    </location>
</feature>
<evidence type="ECO:0000256" key="1">
    <source>
        <dbReference type="SAM" id="MobiDB-lite"/>
    </source>
</evidence>
<evidence type="ECO:0000313" key="2">
    <source>
        <dbReference type="EMBL" id="CAB9518069.1"/>
    </source>
</evidence>
<accession>A0A9N8EF71</accession>
<feature type="region of interest" description="Disordered" evidence="1">
    <location>
        <begin position="1"/>
        <end position="76"/>
    </location>
</feature>
<feature type="compositionally biased region" description="Basic and acidic residues" evidence="1">
    <location>
        <begin position="421"/>
        <end position="431"/>
    </location>
</feature>
<feature type="region of interest" description="Disordered" evidence="1">
    <location>
        <begin position="670"/>
        <end position="699"/>
    </location>
</feature>
<feature type="compositionally biased region" description="Polar residues" evidence="1">
    <location>
        <begin position="676"/>
        <end position="685"/>
    </location>
</feature>
<feature type="compositionally biased region" description="Basic and acidic residues" evidence="1">
    <location>
        <begin position="489"/>
        <end position="500"/>
    </location>
</feature>
<feature type="compositionally biased region" description="Polar residues" evidence="1">
    <location>
        <begin position="337"/>
        <end position="348"/>
    </location>
</feature>